<proteinExistence type="predicted"/>
<dbReference type="Proteomes" id="UP000271889">
    <property type="component" value="Unassembled WGS sequence"/>
</dbReference>
<gene>
    <name evidence="1" type="ORF">CGOC_LOCUS9353</name>
</gene>
<keyword evidence="2" id="KW-1185">Reference proteome</keyword>
<sequence>MDHIQTILRDLEVCLGYRLPFVLTLVSTLSKAFS</sequence>
<protein>
    <submittedName>
        <fullName evidence="1">Uncharacterized protein</fullName>
    </submittedName>
</protein>
<evidence type="ECO:0000313" key="1">
    <source>
        <dbReference type="EMBL" id="VDN22627.1"/>
    </source>
</evidence>
<dbReference type="AlphaFoldDB" id="A0A3P7MGJ7"/>
<organism evidence="1 2">
    <name type="scientific">Cylicostephanus goldi</name>
    <name type="common">Nematode worm</name>
    <dbReference type="NCBI Taxonomy" id="71465"/>
    <lineage>
        <taxon>Eukaryota</taxon>
        <taxon>Metazoa</taxon>
        <taxon>Ecdysozoa</taxon>
        <taxon>Nematoda</taxon>
        <taxon>Chromadorea</taxon>
        <taxon>Rhabditida</taxon>
        <taxon>Rhabditina</taxon>
        <taxon>Rhabditomorpha</taxon>
        <taxon>Strongyloidea</taxon>
        <taxon>Strongylidae</taxon>
        <taxon>Cylicostephanus</taxon>
    </lineage>
</organism>
<evidence type="ECO:0000313" key="2">
    <source>
        <dbReference type="Proteomes" id="UP000271889"/>
    </source>
</evidence>
<accession>A0A3P7MGJ7</accession>
<name>A0A3P7MGJ7_CYLGO</name>
<dbReference type="EMBL" id="UYRV01106656">
    <property type="protein sequence ID" value="VDN22627.1"/>
    <property type="molecule type" value="Genomic_DNA"/>
</dbReference>
<reference evidence="1 2" key="1">
    <citation type="submission" date="2018-11" db="EMBL/GenBank/DDBJ databases">
        <authorList>
            <consortium name="Pathogen Informatics"/>
        </authorList>
    </citation>
    <scope>NUCLEOTIDE SEQUENCE [LARGE SCALE GENOMIC DNA]</scope>
</reference>